<name>A0AA40EK26_9PEZI</name>
<sequence>MPSPCHQRQSVAATSLDALPVEILIDILQCVNIESLDAISKTSRRLNKIIEANWTVILRPVITREMAPVSSFMLVLGACSSKAVQETRTPPPVHGSNQPDDQPFPDDESDNESIGDADDDLSDDDVDEDGDDASTGTLGSIDDVLSIEATSSTYSVDGHSRDTLPDQWATGLLYADIMHACRTVKRWEQEFHRHRFACPHYRRTLQQHELRRLRHGLYAWWRYSYYFHDTSAFVGDENQNVDSPAVRMSFVRQFSTSQLHEIRDMWETIKSAVGREVCPSVSAVRQQSGNVLSWVEAARVGWGDVKENRQVLRTIMKLQPEEILFLLVNRHRFATKASIIQFARLKNPWIEDSVETFSDAIQWALWERERQLVAEYGQRALHRRWYFPRMGFFPRPWGGIADYKRPETEQLRGVYSRDTGAGTRYWIDDHGGPWRYMSMLVPRGRLIVSGTTWVS</sequence>
<gene>
    <name evidence="3" type="ORF">B0T18DRAFT_217662</name>
</gene>
<dbReference type="InterPro" id="IPR036047">
    <property type="entry name" value="F-box-like_dom_sf"/>
</dbReference>
<dbReference type="SUPFAM" id="SSF81383">
    <property type="entry name" value="F-box domain"/>
    <property type="match status" value="1"/>
</dbReference>
<evidence type="ECO:0000256" key="1">
    <source>
        <dbReference type="SAM" id="MobiDB-lite"/>
    </source>
</evidence>
<protein>
    <recommendedName>
        <fullName evidence="2">F-box domain-containing protein</fullName>
    </recommendedName>
</protein>
<evidence type="ECO:0000313" key="4">
    <source>
        <dbReference type="Proteomes" id="UP001172155"/>
    </source>
</evidence>
<accession>A0AA40EK26</accession>
<organism evidence="3 4">
    <name type="scientific">Schizothecium vesticola</name>
    <dbReference type="NCBI Taxonomy" id="314040"/>
    <lineage>
        <taxon>Eukaryota</taxon>
        <taxon>Fungi</taxon>
        <taxon>Dikarya</taxon>
        <taxon>Ascomycota</taxon>
        <taxon>Pezizomycotina</taxon>
        <taxon>Sordariomycetes</taxon>
        <taxon>Sordariomycetidae</taxon>
        <taxon>Sordariales</taxon>
        <taxon>Schizotheciaceae</taxon>
        <taxon>Schizothecium</taxon>
    </lineage>
</organism>
<dbReference type="Pfam" id="PF12937">
    <property type="entry name" value="F-box-like"/>
    <property type="match status" value="1"/>
</dbReference>
<dbReference type="EMBL" id="JAUKUD010000006">
    <property type="protein sequence ID" value="KAK0740832.1"/>
    <property type="molecule type" value="Genomic_DNA"/>
</dbReference>
<feature type="domain" description="F-box" evidence="2">
    <location>
        <begin position="13"/>
        <end position="57"/>
    </location>
</feature>
<evidence type="ECO:0000313" key="3">
    <source>
        <dbReference type="EMBL" id="KAK0740832.1"/>
    </source>
</evidence>
<comment type="caution">
    <text evidence="3">The sequence shown here is derived from an EMBL/GenBank/DDBJ whole genome shotgun (WGS) entry which is preliminary data.</text>
</comment>
<proteinExistence type="predicted"/>
<evidence type="ECO:0000259" key="2">
    <source>
        <dbReference type="PROSITE" id="PS50181"/>
    </source>
</evidence>
<dbReference type="AlphaFoldDB" id="A0AA40EK26"/>
<keyword evidence="4" id="KW-1185">Reference proteome</keyword>
<feature type="region of interest" description="Disordered" evidence="1">
    <location>
        <begin position="85"/>
        <end position="139"/>
    </location>
</feature>
<reference evidence="3" key="1">
    <citation type="submission" date="2023-06" db="EMBL/GenBank/DDBJ databases">
        <title>Genome-scale phylogeny and comparative genomics of the fungal order Sordariales.</title>
        <authorList>
            <consortium name="Lawrence Berkeley National Laboratory"/>
            <person name="Hensen N."/>
            <person name="Bonometti L."/>
            <person name="Westerberg I."/>
            <person name="Brannstrom I.O."/>
            <person name="Guillou S."/>
            <person name="Cros-Aarteil S."/>
            <person name="Calhoun S."/>
            <person name="Haridas S."/>
            <person name="Kuo A."/>
            <person name="Mondo S."/>
            <person name="Pangilinan J."/>
            <person name="Riley R."/>
            <person name="LaButti K."/>
            <person name="Andreopoulos B."/>
            <person name="Lipzen A."/>
            <person name="Chen C."/>
            <person name="Yanf M."/>
            <person name="Daum C."/>
            <person name="Ng V."/>
            <person name="Clum A."/>
            <person name="Steindorff A."/>
            <person name="Ohm R."/>
            <person name="Martin F."/>
            <person name="Silar P."/>
            <person name="Natvig D."/>
            <person name="Lalanne C."/>
            <person name="Gautier V."/>
            <person name="Ament-velasquez S.L."/>
            <person name="Kruys A."/>
            <person name="Hutchinson M.I."/>
            <person name="Powell A.J."/>
            <person name="Barry K."/>
            <person name="Miller A.N."/>
            <person name="Grigoriev I.V."/>
            <person name="Debuchy R."/>
            <person name="Gladieux P."/>
            <person name="Thoren M.H."/>
            <person name="Johannesson H."/>
        </authorList>
    </citation>
    <scope>NUCLEOTIDE SEQUENCE</scope>
    <source>
        <strain evidence="3">SMH3187-1</strain>
    </source>
</reference>
<feature type="compositionally biased region" description="Acidic residues" evidence="1">
    <location>
        <begin position="103"/>
        <end position="132"/>
    </location>
</feature>
<dbReference type="CDD" id="cd09917">
    <property type="entry name" value="F-box_SF"/>
    <property type="match status" value="1"/>
</dbReference>
<dbReference type="InterPro" id="IPR001810">
    <property type="entry name" value="F-box_dom"/>
</dbReference>
<dbReference type="PROSITE" id="PS50181">
    <property type="entry name" value="FBOX"/>
    <property type="match status" value="1"/>
</dbReference>
<dbReference type="Proteomes" id="UP001172155">
    <property type="component" value="Unassembled WGS sequence"/>
</dbReference>